<protein>
    <submittedName>
        <fullName evidence="2">Uncharacterized protein</fullName>
    </submittedName>
</protein>
<feature type="region of interest" description="Disordered" evidence="1">
    <location>
        <begin position="1"/>
        <end position="22"/>
    </location>
</feature>
<dbReference type="AlphaFoldDB" id="A0A8H4UDF1"/>
<organism evidence="2 3">
    <name type="scientific">Fusarium zealandicum</name>
    <dbReference type="NCBI Taxonomy" id="1053134"/>
    <lineage>
        <taxon>Eukaryota</taxon>
        <taxon>Fungi</taxon>
        <taxon>Dikarya</taxon>
        <taxon>Ascomycota</taxon>
        <taxon>Pezizomycotina</taxon>
        <taxon>Sordariomycetes</taxon>
        <taxon>Hypocreomycetidae</taxon>
        <taxon>Hypocreales</taxon>
        <taxon>Nectriaceae</taxon>
        <taxon>Fusarium</taxon>
        <taxon>Fusarium staphyleae species complex</taxon>
    </lineage>
</organism>
<evidence type="ECO:0000256" key="1">
    <source>
        <dbReference type="SAM" id="MobiDB-lite"/>
    </source>
</evidence>
<comment type="caution">
    <text evidence="2">The sequence shown here is derived from an EMBL/GenBank/DDBJ whole genome shotgun (WGS) entry which is preliminary data.</text>
</comment>
<dbReference type="EMBL" id="JABEYC010000753">
    <property type="protein sequence ID" value="KAF4974434.1"/>
    <property type="molecule type" value="Genomic_DNA"/>
</dbReference>
<dbReference type="OrthoDB" id="2537141at2759"/>
<feature type="region of interest" description="Disordered" evidence="1">
    <location>
        <begin position="254"/>
        <end position="347"/>
    </location>
</feature>
<feature type="compositionally biased region" description="Basic and acidic residues" evidence="1">
    <location>
        <begin position="131"/>
        <end position="144"/>
    </location>
</feature>
<proteinExistence type="predicted"/>
<feature type="region of interest" description="Disordered" evidence="1">
    <location>
        <begin position="44"/>
        <end position="169"/>
    </location>
</feature>
<dbReference type="Proteomes" id="UP000635477">
    <property type="component" value="Unassembled WGS sequence"/>
</dbReference>
<feature type="region of interest" description="Disordered" evidence="1">
    <location>
        <begin position="468"/>
        <end position="508"/>
    </location>
</feature>
<evidence type="ECO:0000313" key="3">
    <source>
        <dbReference type="Proteomes" id="UP000635477"/>
    </source>
</evidence>
<feature type="compositionally biased region" description="Basic and acidic residues" evidence="1">
    <location>
        <begin position="152"/>
        <end position="165"/>
    </location>
</feature>
<name>A0A8H4UDF1_9HYPO</name>
<feature type="compositionally biased region" description="Basic and acidic residues" evidence="1">
    <location>
        <begin position="100"/>
        <end position="120"/>
    </location>
</feature>
<sequence length="790" mass="88875">MNEMTRMRRVFPRDRSNADSSSFDLVQSWLSRLTYPQAEALAADEMDPLNEGSGHGLPTNWHPPHLPVALVAPKSHRTPQRASHLDRDRPIPISPDEFESDRYPRSLYEDPLERESDKENRKRPRSSTYQDSHHAISEEATYERRPRRKTRSDRYDSKRRNEHGRSTTKVEVNGLRKRARNKQHQLRSSRDVMNNFVSGAIPSTRVTMKPSLTTGLFLNGRSSTPAQGVYSPTLSRYQLSFSYLRVVTDLTFNDMKPMGRTNEQRDDDETERYSASVGSSGQGEVALVESEDHSEHFKGTPSGDSARGITTTTRTEGEELTTDKQDPTSRRQETSPRNPQTDDTHCETYHGSIEDEFLSQQNLSVPTKYTAATHNSETPESILDALIKTGVFDGTGVLVSNLRSTEAQPVPAGLKERTAPHVHAPVCPEYKDKGVMVSPGIDSAQRPYSRNVVNDNLVEDAANYIPQTNVSEPQPQPQPEQHPGEFPLQSCSPGHFKPNLEPESSHPVTLGDWPADNRVNEVAGLIQAKHAGDPLGPHARSSSVSVTSEGGHHYIRCLGLDHDHDLGFSGYYDDLATGHPSLRLCNTQVTEQNVHLPQQDWQLHQELIAPVYHFFDRLKAPSYTGLGPVLALGLQPQSTRSPPTKHLSLHEEIKAYDEDYQEPGRNFGGEDMRQFFQRIEAESMTKWDEAQSSISDTNAGVYESLIKFETTDPLEDIVPVESDNFEYYEAMGPVSEVPQRQPLALGDQDSFVYGNDWSSMTRPRSTWEAVNKDYGAAEPEMTTFWRPNRF</sequence>
<keyword evidence="3" id="KW-1185">Reference proteome</keyword>
<reference evidence="2" key="1">
    <citation type="journal article" date="2020" name="BMC Genomics">
        <title>Correction to: Identification and distribution of gene clusters required for synthesis of sphingolipid metabolism inhibitors in diverse species of the filamentous fungus Fusarium.</title>
        <authorList>
            <person name="Kim H.S."/>
            <person name="Lohmar J.M."/>
            <person name="Busman M."/>
            <person name="Brown D.W."/>
            <person name="Naumann T.A."/>
            <person name="Divon H.H."/>
            <person name="Lysoe E."/>
            <person name="Uhlig S."/>
            <person name="Proctor R.H."/>
        </authorList>
    </citation>
    <scope>NUCLEOTIDE SEQUENCE</scope>
    <source>
        <strain evidence="2">NRRL 22465</strain>
    </source>
</reference>
<reference evidence="2" key="2">
    <citation type="submission" date="2020-05" db="EMBL/GenBank/DDBJ databases">
        <authorList>
            <person name="Kim H.-S."/>
            <person name="Proctor R.H."/>
            <person name="Brown D.W."/>
        </authorList>
    </citation>
    <scope>NUCLEOTIDE SEQUENCE</scope>
    <source>
        <strain evidence="2">NRRL 22465</strain>
    </source>
</reference>
<accession>A0A8H4UDF1</accession>
<feature type="compositionally biased region" description="Basic and acidic residues" evidence="1">
    <location>
        <begin position="315"/>
        <end position="347"/>
    </location>
</feature>
<evidence type="ECO:0000313" key="2">
    <source>
        <dbReference type="EMBL" id="KAF4974434.1"/>
    </source>
</evidence>
<gene>
    <name evidence="2" type="ORF">FZEAL_8656</name>
</gene>